<dbReference type="Proteomes" id="UP000688137">
    <property type="component" value="Unassembled WGS sequence"/>
</dbReference>
<comment type="caution">
    <text evidence="1">The sequence shown here is derived from an EMBL/GenBank/DDBJ whole genome shotgun (WGS) entry which is preliminary data.</text>
</comment>
<name>A0A8S1N013_PARPR</name>
<proteinExistence type="predicted"/>
<dbReference type="AlphaFoldDB" id="A0A8S1N013"/>
<evidence type="ECO:0000313" key="1">
    <source>
        <dbReference type="EMBL" id="CAD8080454.1"/>
    </source>
</evidence>
<evidence type="ECO:0000313" key="2">
    <source>
        <dbReference type="Proteomes" id="UP000688137"/>
    </source>
</evidence>
<dbReference type="EMBL" id="CAJJDM010000064">
    <property type="protein sequence ID" value="CAD8080454.1"/>
    <property type="molecule type" value="Genomic_DNA"/>
</dbReference>
<gene>
    <name evidence="1" type="ORF">PPRIM_AZ9-3.1.T0630274</name>
</gene>
<reference evidence="1" key="1">
    <citation type="submission" date="2021-01" db="EMBL/GenBank/DDBJ databases">
        <authorList>
            <consortium name="Genoscope - CEA"/>
            <person name="William W."/>
        </authorList>
    </citation>
    <scope>NUCLEOTIDE SEQUENCE</scope>
</reference>
<accession>A0A8S1N013</accession>
<organism evidence="1 2">
    <name type="scientific">Paramecium primaurelia</name>
    <dbReference type="NCBI Taxonomy" id="5886"/>
    <lineage>
        <taxon>Eukaryota</taxon>
        <taxon>Sar</taxon>
        <taxon>Alveolata</taxon>
        <taxon>Ciliophora</taxon>
        <taxon>Intramacronucleata</taxon>
        <taxon>Oligohymenophorea</taxon>
        <taxon>Peniculida</taxon>
        <taxon>Parameciidae</taxon>
        <taxon>Paramecium</taxon>
    </lineage>
</organism>
<sequence length="321" mass="37134">MQNQILTNRSIVKQDRISKILSNYKTDIDKYSQQSFRMLSQKIKRKIGNQISDNQSKYPIPKNKTDVSKFYSDHSKSQFQISVKDLLMHKSQIQKLQSIKTKDNNKQMVPRINKTQNDIFKNYLAQRNINGSKTYRDSRDLDVRIKLSDKSIHSQQALLQTLINKSYENKLNEPRDSPELCYASQHIFKMLQQSINGQSSLLLRSGSQGNVVNTSQSNNKSADPKFNKIKTFLEQTKTFHTTTDPYKLTTDQERAFTNKKFIQVNQSKIQSILKIANQVKNTLDAFNQILKQQEKTSSKLSNLISNELSSRDSIESIQTLE</sequence>
<protein>
    <submittedName>
        <fullName evidence="1">Uncharacterized protein</fullName>
    </submittedName>
</protein>
<keyword evidence="2" id="KW-1185">Reference proteome</keyword>